<evidence type="ECO:0000313" key="7">
    <source>
        <dbReference type="Proteomes" id="UP000769766"/>
    </source>
</evidence>
<feature type="binding site" evidence="4">
    <location>
        <position position="163"/>
    </location>
    <ligand>
        <name>Zn(2+)</name>
        <dbReference type="ChEBI" id="CHEBI:29105"/>
    </ligand>
</feature>
<protein>
    <recommendedName>
        <fullName evidence="1">protein acetyllysine N-acetyltransferase</fullName>
        <ecNumber evidence="1">2.3.1.286</ecNumber>
    </recommendedName>
</protein>
<evidence type="ECO:0000256" key="2">
    <source>
        <dbReference type="ARBA" id="ARBA00022679"/>
    </source>
</evidence>
<evidence type="ECO:0000259" key="5">
    <source>
        <dbReference type="PROSITE" id="PS50305"/>
    </source>
</evidence>
<keyword evidence="4" id="KW-0862">Zinc</keyword>
<feature type="active site" description="Proton acceptor" evidence="4">
    <location>
        <position position="125"/>
    </location>
</feature>
<comment type="caution">
    <text evidence="6">The sequence shown here is derived from an EMBL/GenBank/DDBJ whole genome shotgun (WGS) entry which is preliminary data.</text>
</comment>
<dbReference type="Proteomes" id="UP000769766">
    <property type="component" value="Unassembled WGS sequence"/>
</dbReference>
<dbReference type="InterPro" id="IPR029035">
    <property type="entry name" value="DHS-like_NAD/FAD-binding_dom"/>
</dbReference>
<keyword evidence="3" id="KW-0520">NAD</keyword>
<feature type="binding site" evidence="4">
    <location>
        <position position="160"/>
    </location>
    <ligand>
        <name>Zn(2+)</name>
        <dbReference type="ChEBI" id="CHEBI:29105"/>
    </ligand>
</feature>
<dbReference type="Gene3D" id="3.40.50.1220">
    <property type="entry name" value="TPP-binding domain"/>
    <property type="match status" value="1"/>
</dbReference>
<dbReference type="EC" id="2.3.1.286" evidence="1"/>
<name>A0A932CPU1_UNCTE</name>
<dbReference type="PROSITE" id="PS50305">
    <property type="entry name" value="SIRTUIN"/>
    <property type="match status" value="1"/>
</dbReference>
<dbReference type="InterPro" id="IPR026590">
    <property type="entry name" value="Ssirtuin_cat_dom"/>
</dbReference>
<evidence type="ECO:0000256" key="4">
    <source>
        <dbReference type="PROSITE-ProRule" id="PRU00236"/>
    </source>
</evidence>
<dbReference type="GO" id="GO:0017136">
    <property type="term" value="F:histone deacetylase activity, NAD-dependent"/>
    <property type="evidence" value="ECO:0007669"/>
    <property type="project" value="TreeGrafter"/>
</dbReference>
<keyword evidence="2" id="KW-0808">Transferase</keyword>
<dbReference type="PANTHER" id="PTHR11085:SF11">
    <property type="entry name" value="NAD-DEPENDENT PROTEIN DEACETYLASE"/>
    <property type="match status" value="1"/>
</dbReference>
<dbReference type="InterPro" id="IPR026591">
    <property type="entry name" value="Sirtuin_cat_small_dom_sf"/>
</dbReference>
<evidence type="ECO:0000256" key="1">
    <source>
        <dbReference type="ARBA" id="ARBA00012928"/>
    </source>
</evidence>
<dbReference type="AlphaFoldDB" id="A0A932CPU1"/>
<feature type="binding site" evidence="4">
    <location>
        <position position="136"/>
    </location>
    <ligand>
        <name>Zn(2+)</name>
        <dbReference type="ChEBI" id="CHEBI:29105"/>
    </ligand>
</feature>
<dbReference type="InterPro" id="IPR050134">
    <property type="entry name" value="NAD-dep_sirtuin_deacylases"/>
</dbReference>
<evidence type="ECO:0000256" key="3">
    <source>
        <dbReference type="ARBA" id="ARBA00023027"/>
    </source>
</evidence>
<reference evidence="6" key="1">
    <citation type="submission" date="2020-07" db="EMBL/GenBank/DDBJ databases">
        <title>Huge and variable diversity of episymbiotic CPR bacteria and DPANN archaea in groundwater ecosystems.</title>
        <authorList>
            <person name="He C.Y."/>
            <person name="Keren R."/>
            <person name="Whittaker M."/>
            <person name="Farag I.F."/>
            <person name="Doudna J."/>
            <person name="Cate J.H.D."/>
            <person name="Banfield J.F."/>
        </authorList>
    </citation>
    <scope>NUCLEOTIDE SEQUENCE</scope>
    <source>
        <strain evidence="6">NC_groundwater_672_Ag_B-0.1um_62_36</strain>
    </source>
</reference>
<dbReference type="GO" id="GO:0070403">
    <property type="term" value="F:NAD+ binding"/>
    <property type="evidence" value="ECO:0007669"/>
    <property type="project" value="InterPro"/>
</dbReference>
<feature type="domain" description="Deacetylase sirtuin-type" evidence="5">
    <location>
        <begin position="1"/>
        <end position="278"/>
    </location>
</feature>
<sequence>MEPLIEKAARDLARSRYAIALTGAGISTESGIPDFRGPSGVWTRDPAAESRAYRSYERFQEDPKAWWKERLSGPSLLGDVEKARPNPGHYALAELERLGRLQWVITQNVDALHEKAGSQNVLEYHGSLLKLRCTSCIARFRRDEFDLEQLRREDLLPPRCPRCGGLIKTDGVAFGEPIPQDVARKSLEEALRCDLMLICGTSAVVYPFAELPRVARQRKVEAERKARAGVSSEQIPTITIVELNAEPTPLTREKISDYLIQGKTGEILPQIVAEVRRMTGGA</sequence>
<dbReference type="Gene3D" id="3.30.1600.10">
    <property type="entry name" value="SIR2/SIRT2 'Small Domain"/>
    <property type="match status" value="1"/>
</dbReference>
<dbReference type="EMBL" id="JACPRF010000284">
    <property type="protein sequence ID" value="MBI2877099.1"/>
    <property type="molecule type" value="Genomic_DNA"/>
</dbReference>
<dbReference type="SUPFAM" id="SSF52467">
    <property type="entry name" value="DHS-like NAD/FAD-binding domain"/>
    <property type="match status" value="1"/>
</dbReference>
<evidence type="ECO:0000313" key="6">
    <source>
        <dbReference type="EMBL" id="MBI2877099.1"/>
    </source>
</evidence>
<dbReference type="Pfam" id="PF02146">
    <property type="entry name" value="SIR2"/>
    <property type="match status" value="1"/>
</dbReference>
<gene>
    <name evidence="6" type="ORF">HYY20_09485</name>
</gene>
<dbReference type="CDD" id="cd01407">
    <property type="entry name" value="SIR2-fam"/>
    <property type="match status" value="1"/>
</dbReference>
<keyword evidence="4" id="KW-0479">Metal-binding</keyword>
<organism evidence="6 7">
    <name type="scientific">Tectimicrobiota bacterium</name>
    <dbReference type="NCBI Taxonomy" id="2528274"/>
    <lineage>
        <taxon>Bacteria</taxon>
        <taxon>Pseudomonadati</taxon>
        <taxon>Nitrospinota/Tectimicrobiota group</taxon>
        <taxon>Candidatus Tectimicrobiota</taxon>
    </lineage>
</organism>
<accession>A0A932CPU1</accession>
<proteinExistence type="predicted"/>
<dbReference type="PANTHER" id="PTHR11085">
    <property type="entry name" value="NAD-DEPENDENT PROTEIN DEACYLASE SIRTUIN-5, MITOCHONDRIAL-RELATED"/>
    <property type="match status" value="1"/>
</dbReference>
<feature type="binding site" evidence="4">
    <location>
        <position position="133"/>
    </location>
    <ligand>
        <name>Zn(2+)</name>
        <dbReference type="ChEBI" id="CHEBI:29105"/>
    </ligand>
</feature>
<dbReference type="GO" id="GO:0046872">
    <property type="term" value="F:metal ion binding"/>
    <property type="evidence" value="ECO:0007669"/>
    <property type="project" value="UniProtKB-KW"/>
</dbReference>
<dbReference type="InterPro" id="IPR003000">
    <property type="entry name" value="Sirtuin"/>
</dbReference>